<dbReference type="Gene3D" id="1.10.10.60">
    <property type="entry name" value="Homeodomain-like"/>
    <property type="match status" value="1"/>
</dbReference>
<dbReference type="SUPFAM" id="SSF53041">
    <property type="entry name" value="Resolvase-like"/>
    <property type="match status" value="1"/>
</dbReference>
<dbReference type="AlphaFoldDB" id="A0AAW9K1M4"/>
<dbReference type="Proteomes" id="UP001290462">
    <property type="component" value="Unassembled WGS sequence"/>
</dbReference>
<evidence type="ECO:0000313" key="3">
    <source>
        <dbReference type="EMBL" id="MDZ5760714.1"/>
    </source>
</evidence>
<evidence type="ECO:0000259" key="1">
    <source>
        <dbReference type="SMART" id="SM00857"/>
    </source>
</evidence>
<evidence type="ECO:0000313" key="2">
    <source>
        <dbReference type="EMBL" id="MDZ5760633.1"/>
    </source>
</evidence>
<dbReference type="Gene3D" id="3.40.50.1390">
    <property type="entry name" value="Resolvase, N-terminal catalytic domain"/>
    <property type="match status" value="1"/>
</dbReference>
<comment type="caution">
    <text evidence="3">The sequence shown here is derived from an EMBL/GenBank/DDBJ whole genome shotgun (WGS) entry which is preliminary data.</text>
</comment>
<gene>
    <name evidence="2" type="ORF">RAK27_18490</name>
    <name evidence="3" type="ORF">RAK27_18895</name>
</gene>
<dbReference type="GO" id="GO:0003677">
    <property type="term" value="F:DNA binding"/>
    <property type="evidence" value="ECO:0007669"/>
    <property type="project" value="InterPro"/>
</dbReference>
<sequence>MKLAYATYSDYSQLAFLTKQFEKLDVQKVILECTFEKAPAQTEFKKMLTVMETGDELLLLTLNHLGENYYDIRNRIVDLHSKEVVLTVLDAPFLVFNTTNPQFNELGFQLLLQILEDIPRMKKVWVKERQLHGIEQAKKKGIYKGRPKMYSESAKDSANRSVYFQVKDMLLRNFPITSIQTMTSVSRNQIYRIKKELEE</sequence>
<evidence type="ECO:0000313" key="4">
    <source>
        <dbReference type="Proteomes" id="UP001290462"/>
    </source>
</evidence>
<dbReference type="EMBL" id="JAVBVO010000024">
    <property type="protein sequence ID" value="MDZ5760714.1"/>
    <property type="molecule type" value="Genomic_DNA"/>
</dbReference>
<reference evidence="3" key="1">
    <citation type="submission" date="2023-08" db="EMBL/GenBank/DDBJ databases">
        <title>Genomic characterization of piscicolin 126 produced by Carnobacterium maltaromaticum CM22 strain isolated from salmon (Salmo salar).</title>
        <authorList>
            <person name="Gonzalez-Gragera E."/>
            <person name="Garcia-Lopez J.D."/>
            <person name="Teso-Perez C."/>
            <person name="Gimenez-Hernandez I."/>
            <person name="Peralta-Sanchez J.M."/>
            <person name="Valdivia E."/>
            <person name="Montalban-Lopez M."/>
            <person name="Martin-Platero A.M."/>
            <person name="Banos A."/>
            <person name="Martinez-Bueno M."/>
        </authorList>
    </citation>
    <scope>NUCLEOTIDE SEQUENCE</scope>
    <source>
        <strain evidence="3">CM22</strain>
    </source>
</reference>
<dbReference type="InterPro" id="IPR006119">
    <property type="entry name" value="Resolv_N"/>
</dbReference>
<dbReference type="Pfam" id="PF00239">
    <property type="entry name" value="Resolvase"/>
    <property type="match status" value="1"/>
</dbReference>
<dbReference type="EMBL" id="JAVBVO010000024">
    <property type="protein sequence ID" value="MDZ5760633.1"/>
    <property type="molecule type" value="Genomic_DNA"/>
</dbReference>
<name>A0AAW9K1M4_CARML</name>
<feature type="domain" description="Resolvase/invertase-type recombinase catalytic" evidence="1">
    <location>
        <begin position="5"/>
        <end position="143"/>
    </location>
</feature>
<organism evidence="3 4">
    <name type="scientific">Carnobacterium maltaromaticum</name>
    <name type="common">Carnobacterium piscicola</name>
    <dbReference type="NCBI Taxonomy" id="2751"/>
    <lineage>
        <taxon>Bacteria</taxon>
        <taxon>Bacillati</taxon>
        <taxon>Bacillota</taxon>
        <taxon>Bacilli</taxon>
        <taxon>Lactobacillales</taxon>
        <taxon>Carnobacteriaceae</taxon>
        <taxon>Carnobacterium</taxon>
    </lineage>
</organism>
<dbReference type="RefSeq" id="WP_322809801.1">
    <property type="nucleotide sequence ID" value="NZ_JAVBVO010000024.1"/>
</dbReference>
<proteinExistence type="predicted"/>
<dbReference type="GO" id="GO:0000150">
    <property type="term" value="F:DNA strand exchange activity"/>
    <property type="evidence" value="ECO:0007669"/>
    <property type="project" value="InterPro"/>
</dbReference>
<dbReference type="InterPro" id="IPR036162">
    <property type="entry name" value="Resolvase-like_N_sf"/>
</dbReference>
<protein>
    <submittedName>
        <fullName evidence="3">Recombinase family protein</fullName>
    </submittedName>
</protein>
<dbReference type="SMART" id="SM00857">
    <property type="entry name" value="Resolvase"/>
    <property type="match status" value="1"/>
</dbReference>
<accession>A0AAW9K1M4</accession>